<comment type="similarity">
    <text evidence="2 13">Belongs to the ribonucleoside diphosphate reductase class-2 family.</text>
</comment>
<dbReference type="InterPro" id="IPR008926">
    <property type="entry name" value="RNR_R1-su_N"/>
</dbReference>
<comment type="function">
    <text evidence="13">Catalyzes the reduction of ribonucleotides to deoxyribonucleotides. May function to provide a pool of deoxyribonucleotide precursors for DNA repair during oxygen limitation and/or for immediate growth after restoration of oxygen.</text>
</comment>
<feature type="domain" description="ATP-cone" evidence="15">
    <location>
        <begin position="24"/>
        <end position="116"/>
    </location>
</feature>
<evidence type="ECO:0000313" key="17">
    <source>
        <dbReference type="Proteomes" id="UP001057702"/>
    </source>
</evidence>
<accession>A0ABT1Q1S3</accession>
<dbReference type="SUPFAM" id="SSF48168">
    <property type="entry name" value="R1 subunit of ribonucleotide reductase, N-terminal domain"/>
    <property type="match status" value="1"/>
</dbReference>
<proteinExistence type="inferred from homology"/>
<dbReference type="GO" id="GO:0004748">
    <property type="term" value="F:ribonucleoside-diphosphate reductase activity, thioredoxin disulfide as acceptor"/>
    <property type="evidence" value="ECO:0007669"/>
    <property type="project" value="UniProtKB-EC"/>
</dbReference>
<dbReference type="InterPro" id="IPR013509">
    <property type="entry name" value="RNR_lsu_N"/>
</dbReference>
<evidence type="ECO:0000256" key="12">
    <source>
        <dbReference type="PROSITE-ProRule" id="PRU00492"/>
    </source>
</evidence>
<dbReference type="PROSITE" id="PS51161">
    <property type="entry name" value="ATP_CONE"/>
    <property type="match status" value="1"/>
</dbReference>
<keyword evidence="5 12" id="KW-0547">Nucleotide-binding</keyword>
<comment type="cofactor">
    <cofactor evidence="1 13">
        <name>adenosylcob(III)alamin</name>
        <dbReference type="ChEBI" id="CHEBI:18408"/>
    </cofactor>
</comment>
<dbReference type="Pfam" id="PF02867">
    <property type="entry name" value="Ribonuc_red_lgC"/>
    <property type="match status" value="1"/>
</dbReference>
<evidence type="ECO:0000256" key="14">
    <source>
        <dbReference type="SAM" id="MobiDB-lite"/>
    </source>
</evidence>
<evidence type="ECO:0000256" key="13">
    <source>
        <dbReference type="RuleBase" id="RU364064"/>
    </source>
</evidence>
<protein>
    <recommendedName>
        <fullName evidence="13">Vitamin B12-dependent ribonucleotide reductase</fullName>
        <ecNumber evidence="13">1.17.4.1</ecNumber>
    </recommendedName>
</protein>
<dbReference type="Proteomes" id="UP001057702">
    <property type="component" value="Unassembled WGS sequence"/>
</dbReference>
<reference evidence="16" key="1">
    <citation type="submission" date="2022-06" db="EMBL/GenBank/DDBJ databases">
        <title>Draft genome sequence of Streptomyces sp. RB6PN25 isolated from peat swamp forest in Thailand.</title>
        <authorList>
            <person name="Duangmal K."/>
            <person name="Klaysubun C."/>
        </authorList>
    </citation>
    <scope>NUCLEOTIDE SEQUENCE</scope>
    <source>
        <strain evidence="16">RB6PN25</strain>
    </source>
</reference>
<evidence type="ECO:0000256" key="8">
    <source>
        <dbReference type="ARBA" id="ARBA00023116"/>
    </source>
</evidence>
<evidence type="ECO:0000256" key="3">
    <source>
        <dbReference type="ARBA" id="ARBA00022628"/>
    </source>
</evidence>
<evidence type="ECO:0000313" key="16">
    <source>
        <dbReference type="EMBL" id="MCQ4083882.1"/>
    </source>
</evidence>
<evidence type="ECO:0000256" key="9">
    <source>
        <dbReference type="ARBA" id="ARBA00023157"/>
    </source>
</evidence>
<feature type="region of interest" description="Disordered" evidence="14">
    <location>
        <begin position="1"/>
        <end position="24"/>
    </location>
</feature>
<sequence length="716" mass="77577">MVRRQQKTITKPKGHSWSEAATPPRLRQRDGAIVGFDPGRIEAAISRAACEVGRRDPSLPATVTAAISTELARRFGSRPPGVEDIQDAVEQALMRGGFADVARAFIVYRREHAELRRAKLLLGVRDDLKLPLSAVAVLKERYLLRDDHGRVAESTGEMMDRVARHVAQAEEAWSPGSAQRWVEAFSRSLRRLEFLPNSPTLMNAGTSLGLLSGCVVLPLEDSLVSIFGTLGHAALLHQAGAGTGYSFSRLRPRGDAVASTGGAASGPVSFLSVFDAAADVLAQGGRRRGASMAVLDVSHPDIVDFVQAKAAGGLEHFNVSVAVSDRFMRAVLRGTGHRLVNPRTGKAVARIDATELFDRICRAAWRSGDPGLLFLDRINQANPLPSSGRIEATNPCGEVPLLPYESCNLASLNLARFISGGQVDFERLRAAVWLAVRFLDDVIDVSRYPIRELERPAHDSRKVGLGVMGLAELLAVLGIPYDSEPAIRLAGRVLAVIEKEAHQASAELAAQRGPFPLYQHSRYAGQGTRPLRNAQLTSIAPTGTISLIAGTTSGIEPMFALSYVRHILGRQLPEVNPHFERLARDRGFWSDQLRAELDRTGMVRQIPHVPPDVRTAFVTALEIPPEWHLKMQAAVQRHVDAAVAKTINLPEQATAADIRAIYLAAWQARVKGITVYRYGARPGQVLTLADPGTAPGATVKIHDEYSGGCSGHTCAF</sequence>
<evidence type="ECO:0000256" key="1">
    <source>
        <dbReference type="ARBA" id="ARBA00001922"/>
    </source>
</evidence>
<comment type="caution">
    <text evidence="16">The sequence shown here is derived from an EMBL/GenBank/DDBJ whole genome shotgun (WGS) entry which is preliminary data.</text>
</comment>
<keyword evidence="8" id="KW-0215">Deoxyribonucleotide synthesis</keyword>
<dbReference type="SUPFAM" id="SSF51998">
    <property type="entry name" value="PFL-like glycyl radical enzymes"/>
    <property type="match status" value="1"/>
</dbReference>
<keyword evidence="6 12" id="KW-0067">ATP-binding</keyword>
<evidence type="ECO:0000256" key="10">
    <source>
        <dbReference type="ARBA" id="ARBA00023285"/>
    </source>
</evidence>
<dbReference type="EC" id="1.17.4.1" evidence="13"/>
<evidence type="ECO:0000256" key="4">
    <source>
        <dbReference type="ARBA" id="ARBA00022634"/>
    </source>
</evidence>
<dbReference type="PRINTS" id="PR01183">
    <property type="entry name" value="RIBORDTASEM1"/>
</dbReference>
<dbReference type="PANTHER" id="PTHR43371:SF1">
    <property type="entry name" value="RIBONUCLEOSIDE-DIPHOSPHATE REDUCTASE"/>
    <property type="match status" value="1"/>
</dbReference>
<keyword evidence="4 13" id="KW-0237">DNA synthesis</keyword>
<dbReference type="PANTHER" id="PTHR43371">
    <property type="entry name" value="VITAMIN B12-DEPENDENT RIBONUCLEOTIDE REDUCTASE"/>
    <property type="match status" value="1"/>
</dbReference>
<dbReference type="EMBL" id="JANFNG010000027">
    <property type="protein sequence ID" value="MCQ4083882.1"/>
    <property type="molecule type" value="Genomic_DNA"/>
</dbReference>
<name>A0ABT1Q1S3_9ACTN</name>
<organism evidence="16 17">
    <name type="scientific">Streptomyces humicola</name>
    <dbReference type="NCBI Taxonomy" id="2953240"/>
    <lineage>
        <taxon>Bacteria</taxon>
        <taxon>Bacillati</taxon>
        <taxon>Actinomycetota</taxon>
        <taxon>Actinomycetes</taxon>
        <taxon>Kitasatosporales</taxon>
        <taxon>Streptomycetaceae</taxon>
        <taxon>Streptomyces</taxon>
    </lineage>
</organism>
<evidence type="ECO:0000256" key="5">
    <source>
        <dbReference type="ARBA" id="ARBA00022741"/>
    </source>
</evidence>
<evidence type="ECO:0000259" key="15">
    <source>
        <dbReference type="PROSITE" id="PS51161"/>
    </source>
</evidence>
<keyword evidence="17" id="KW-1185">Reference proteome</keyword>
<dbReference type="InterPro" id="IPR013344">
    <property type="entry name" value="RNR_NrdJ/NrdZ"/>
</dbReference>
<evidence type="ECO:0000256" key="7">
    <source>
        <dbReference type="ARBA" id="ARBA00023002"/>
    </source>
</evidence>
<evidence type="ECO:0000256" key="11">
    <source>
        <dbReference type="ARBA" id="ARBA00047754"/>
    </source>
</evidence>
<evidence type="ECO:0000256" key="2">
    <source>
        <dbReference type="ARBA" id="ARBA00007405"/>
    </source>
</evidence>
<keyword evidence="3 13" id="KW-0846">Cobalamin</keyword>
<keyword evidence="10 13" id="KW-0170">Cobalt</keyword>
<dbReference type="CDD" id="cd02888">
    <property type="entry name" value="RNR_II_dimer"/>
    <property type="match status" value="1"/>
</dbReference>
<feature type="compositionally biased region" description="Basic residues" evidence="14">
    <location>
        <begin position="1"/>
        <end position="14"/>
    </location>
</feature>
<dbReference type="InterPro" id="IPR005144">
    <property type="entry name" value="ATP-cone_dom"/>
</dbReference>
<dbReference type="NCBIfam" id="TIGR02504">
    <property type="entry name" value="NrdJ_Z"/>
    <property type="match status" value="1"/>
</dbReference>
<dbReference type="InterPro" id="IPR050862">
    <property type="entry name" value="RdRp_reductase_class-2"/>
</dbReference>
<dbReference type="Pfam" id="PF03477">
    <property type="entry name" value="ATP-cone"/>
    <property type="match status" value="1"/>
</dbReference>
<dbReference type="RefSeq" id="WP_255922901.1">
    <property type="nucleotide sequence ID" value="NZ_JANFNG010000027.1"/>
</dbReference>
<evidence type="ECO:0000256" key="6">
    <source>
        <dbReference type="ARBA" id="ARBA00022840"/>
    </source>
</evidence>
<keyword evidence="9" id="KW-1015">Disulfide bond</keyword>
<keyword evidence="7 13" id="KW-0560">Oxidoreductase</keyword>
<dbReference type="Pfam" id="PF00317">
    <property type="entry name" value="Ribonuc_red_lgN"/>
    <property type="match status" value="1"/>
</dbReference>
<comment type="catalytic activity">
    <reaction evidence="11 13">
        <text>a 2'-deoxyribonucleoside 5'-diphosphate + [thioredoxin]-disulfide + H2O = a ribonucleoside 5'-diphosphate + [thioredoxin]-dithiol</text>
        <dbReference type="Rhea" id="RHEA:23252"/>
        <dbReference type="Rhea" id="RHEA-COMP:10698"/>
        <dbReference type="Rhea" id="RHEA-COMP:10700"/>
        <dbReference type="ChEBI" id="CHEBI:15377"/>
        <dbReference type="ChEBI" id="CHEBI:29950"/>
        <dbReference type="ChEBI" id="CHEBI:50058"/>
        <dbReference type="ChEBI" id="CHEBI:57930"/>
        <dbReference type="ChEBI" id="CHEBI:73316"/>
        <dbReference type="EC" id="1.17.4.1"/>
    </reaction>
</comment>
<dbReference type="Gene3D" id="3.20.70.20">
    <property type="match status" value="1"/>
</dbReference>
<gene>
    <name evidence="16" type="ORF">NGB36_25660</name>
</gene>
<dbReference type="InterPro" id="IPR000788">
    <property type="entry name" value="RNR_lg_C"/>
</dbReference>